<evidence type="ECO:0000256" key="2">
    <source>
        <dbReference type="PROSITE-ProRule" id="PRU00236"/>
    </source>
</evidence>
<sequence>MKKEQYEVFLNTSIKNIKKALDENYLSIFAGAGISANSRLPTWSKLIEDISKELYGNEKYSEYNLVLAEKFYNQFGENYYYQKLSEFIPNNKQPNDLHKKIVKLNLKNLITTNWDNLFEKAIDEEGCFYNIIKKDEDIGFATGFSKLIKMHGSLEDQNIVFKEDDYLKYSDNFPLIENYIKGIFSTDLVVLMGYSLSDSNVKQIISWVNSKASNIKPVYLVKINKKFDKLEFDFYKNKNIYILYLDEIYKKNDYEQFLYDFFFKNEINNSIDNVLNLFFNDIDENCLILNKLNNQEINDKVEEFLQKYRNCKFVILKSFVKDFKNYFTLDTKDISFDIDCISINNKKLINFVDEKNYKAIANLTKTLIYINNKYIKPDYKDKKDIENILYFNYDNIEKEIKELSLKDLSDEEELNLAFWLYQNEHYIQSYNTLKRVSKNAFKNKDYTTWFISEINRKNFIFKGVTKENEEQIRTYLKEMNKIDADELYLKLPKKNRLEVKSLKELDSYIDKNLIKINELQEKISRDYNNYKNGGFNINNNIYLISNIFQKILNIEIDLKLMCSLESIYDNVVKSFLIYSANEGLQKEKNKEENISIDIDIYLFSFAIKYVENQDLKNIFDKYFKQSYVLKLDNNEDINKIYKNICKNFITQGFITTKYSKLFDNFLAFSSWINLTQENFNLIIDNFNEKLENNLLGISQYDGMNYFLSNQYQKNKNLDFSNITNIIKKYINAFLSGRFGGYNTLALQRSNMFYSVFNILINKKIKLEDSFNTKISEFITNLKNKNINDKYYYTIYLLRLLSYIVIEVTQQEIDDFNREIYNQVKNENKDLYTLELGFCLYSDKKIPKEEYKKEFFEIKKRTKEEYDKKISKMELNNLGEIMSILDFIEQNEKKIFGEDNE</sequence>
<comment type="caution">
    <text evidence="4">The sequence shown here is derived from an EMBL/GenBank/DDBJ whole genome shotgun (WGS) entry which is preliminary data.</text>
</comment>
<reference evidence="4" key="1">
    <citation type="submission" date="2019-08" db="EMBL/GenBank/DDBJ databases">
        <title>Rapid identification of Enteric Bacteria from Whole Genome Sequences (WGS) using Average Nucleotide Identity (ANI).</title>
        <authorList>
            <person name="Lane C."/>
        </authorList>
    </citation>
    <scope>NUCLEOTIDE SEQUENCE [LARGE SCALE GENOMIC DNA]</scope>
    <source>
        <strain evidence="4">2010D-8461</strain>
    </source>
</reference>
<comment type="caution">
    <text evidence="2">Lacks conserved residue(s) required for the propagation of feature annotation.</text>
</comment>
<dbReference type="Proteomes" id="UP000364097">
    <property type="component" value="Unassembled WGS sequence"/>
</dbReference>
<feature type="domain" description="Deacetylase sirtuin-type" evidence="3">
    <location>
        <begin position="7"/>
        <end position="251"/>
    </location>
</feature>
<dbReference type="InterPro" id="IPR029035">
    <property type="entry name" value="DHS-like_NAD/FAD-binding_dom"/>
</dbReference>
<organism evidence="4 5">
    <name type="scientific">Campylobacter subantarcticus</name>
    <dbReference type="NCBI Taxonomy" id="497724"/>
    <lineage>
        <taxon>Bacteria</taxon>
        <taxon>Pseudomonadati</taxon>
        <taxon>Campylobacterota</taxon>
        <taxon>Epsilonproteobacteria</taxon>
        <taxon>Campylobacterales</taxon>
        <taxon>Campylobacteraceae</taxon>
        <taxon>Campylobacter</taxon>
    </lineage>
</organism>
<gene>
    <name evidence="4" type="ORF">A0Z09_008370</name>
</gene>
<dbReference type="RefSeq" id="WP_069107229.1">
    <property type="nucleotide sequence ID" value="NZ_AACKMW020000071.1"/>
</dbReference>
<name>A0ABW9N6W9_9BACT</name>
<dbReference type="Gene3D" id="3.40.50.1220">
    <property type="entry name" value="TPP-binding domain"/>
    <property type="match status" value="1"/>
</dbReference>
<protein>
    <recommendedName>
        <fullName evidence="3">Deacetylase sirtuin-type domain-containing protein</fullName>
    </recommendedName>
</protein>
<dbReference type="EMBL" id="AACKMW020000071">
    <property type="protein sequence ID" value="MPC00035.1"/>
    <property type="molecule type" value="Genomic_DNA"/>
</dbReference>
<dbReference type="InterPro" id="IPR026590">
    <property type="entry name" value="Ssirtuin_cat_dom"/>
</dbReference>
<proteinExistence type="predicted"/>
<evidence type="ECO:0000313" key="5">
    <source>
        <dbReference type="Proteomes" id="UP000364097"/>
    </source>
</evidence>
<dbReference type="Pfam" id="PF13289">
    <property type="entry name" value="SIR2_2"/>
    <property type="match status" value="1"/>
</dbReference>
<evidence type="ECO:0000313" key="4">
    <source>
        <dbReference type="EMBL" id="MPC00035.1"/>
    </source>
</evidence>
<dbReference type="SUPFAM" id="SSF52467">
    <property type="entry name" value="DHS-like NAD/FAD-binding domain"/>
    <property type="match status" value="1"/>
</dbReference>
<keyword evidence="5" id="KW-1185">Reference proteome</keyword>
<evidence type="ECO:0000256" key="1">
    <source>
        <dbReference type="ARBA" id="ARBA00023027"/>
    </source>
</evidence>
<accession>A0ABW9N6W9</accession>
<evidence type="ECO:0000259" key="3">
    <source>
        <dbReference type="PROSITE" id="PS50305"/>
    </source>
</evidence>
<keyword evidence="1" id="KW-0520">NAD</keyword>
<dbReference type="PROSITE" id="PS50305">
    <property type="entry name" value="SIRTUIN"/>
    <property type="match status" value="1"/>
</dbReference>